<evidence type="ECO:0000313" key="2">
    <source>
        <dbReference type="EMBL" id="MCA2014538.1"/>
    </source>
</evidence>
<dbReference type="EMBL" id="JAIWIU010000003">
    <property type="protein sequence ID" value="MCA2014538.1"/>
    <property type="molecule type" value="Genomic_DNA"/>
</dbReference>
<reference evidence="3" key="1">
    <citation type="submission" date="2023-07" db="EMBL/GenBank/DDBJ databases">
        <title>Molecular identification of indigenous halophilic bacteria isolated from red sea cost, biodegradation of synthetic dyes and assessment of degraded metabolite toxicity.</title>
        <authorList>
            <person name="Chaieb K."/>
            <person name="Altayb H.N."/>
        </authorList>
    </citation>
    <scope>NUCLEOTIDE SEQUENCE [LARGE SCALE GENOMIC DNA]</scope>
    <source>
        <strain evidence="3">K20</strain>
    </source>
</reference>
<protein>
    <recommendedName>
        <fullName evidence="4">Replication protein</fullName>
    </recommendedName>
</protein>
<comment type="caution">
    <text evidence="2">The sequence shown here is derived from an EMBL/GenBank/DDBJ whole genome shotgun (WGS) entry which is preliminary data.</text>
</comment>
<feature type="region of interest" description="Disordered" evidence="1">
    <location>
        <begin position="341"/>
        <end position="361"/>
    </location>
</feature>
<dbReference type="Proteomes" id="UP001199044">
    <property type="component" value="Unassembled WGS sequence"/>
</dbReference>
<evidence type="ECO:0000256" key="1">
    <source>
        <dbReference type="SAM" id="MobiDB-lite"/>
    </source>
</evidence>
<evidence type="ECO:0000313" key="3">
    <source>
        <dbReference type="Proteomes" id="UP001199044"/>
    </source>
</evidence>
<name>A0ABS7YFU1_9VIBR</name>
<organism evidence="2 3">
    <name type="scientific">Vibrio tritonius</name>
    <dbReference type="NCBI Taxonomy" id="1435069"/>
    <lineage>
        <taxon>Bacteria</taxon>
        <taxon>Pseudomonadati</taxon>
        <taxon>Pseudomonadota</taxon>
        <taxon>Gammaproteobacteria</taxon>
        <taxon>Vibrionales</taxon>
        <taxon>Vibrionaceae</taxon>
        <taxon>Vibrio</taxon>
    </lineage>
</organism>
<dbReference type="RefSeq" id="WP_225249183.1">
    <property type="nucleotide sequence ID" value="NZ_JAIWIU010000003.1"/>
</dbReference>
<proteinExistence type="predicted"/>
<accession>A0ABS7YFU1</accession>
<evidence type="ECO:0008006" key="4">
    <source>
        <dbReference type="Google" id="ProtNLM"/>
    </source>
</evidence>
<keyword evidence="3" id="KW-1185">Reference proteome</keyword>
<sequence>MKPIKKLPQASTSSNPTDDDIYQLVLIDDEIEIDSDDESFRYLPTRVVSTMWDSLFLDGNSTKMLAQDIESQHRTEQFLVTGYLYQARISKPYWADRGRYSAIQAYVYNSTVNTADRHVLDSIITVGRLLPREVVKNSTLRQVIEYWQRIENRDCESKPNVIYSHEYSSMQTKMDFDKSPFNDKYFYYIVNVKMLCDMIGIQPNHNNRKTLLQRLTRIADSRFEVEFLDDKNNVINTGPRPMFKLVESNFYTFTNLVGIRNRTNLSEWSFTNILVGIGEGYFKSLRMDASFSRSKFIHTFAGVQDKANVVDFLKWCTPHKPSYVKNNKVKKLLKQYYVQKARPSSNDESDHSAKQSGRPISSKVNSTLNALVQEEYRMSIQQCLNMGLVVERSEKGKVVDARFVSLDQSDLLTVMK</sequence>
<gene>
    <name evidence="2" type="ORF">LDJ79_00350</name>
</gene>